<evidence type="ECO:0000256" key="1">
    <source>
        <dbReference type="ARBA" id="ARBA00023054"/>
    </source>
</evidence>
<sequence>HKSNGSNGSASNGHSHALPNFDEDGLIIPRKLINPCVDSHERKSVHKEMLWNQKVGKNVLNSKNELEKELAKRKDNQKKRELEAEKLSRRSSLERRLEEQQLKIRQHEGNGDSQPSPSASSSSPDKQPLESEFLKIYSKVKCATNTDNNNDNNNCVLKTSATPSTPPMTASKT</sequence>
<dbReference type="InterPro" id="IPR009533">
    <property type="entry name" value="FAM107"/>
</dbReference>
<dbReference type="OrthoDB" id="5963205at2759"/>
<dbReference type="PANTHER" id="PTHR16768:SF5">
    <property type="entry name" value="FI14214P"/>
    <property type="match status" value="1"/>
</dbReference>
<dbReference type="AlphaFoldDB" id="A0A7R9M169"/>
<dbReference type="Proteomes" id="UP000728032">
    <property type="component" value="Unassembled WGS sequence"/>
</dbReference>
<evidence type="ECO:0008006" key="5">
    <source>
        <dbReference type="Google" id="ProtNLM"/>
    </source>
</evidence>
<dbReference type="EMBL" id="CAJPVJ010004769">
    <property type="protein sequence ID" value="CAG2168900.1"/>
    <property type="molecule type" value="Genomic_DNA"/>
</dbReference>
<keyword evidence="4" id="KW-1185">Reference proteome</keyword>
<feature type="region of interest" description="Disordered" evidence="2">
    <location>
        <begin position="69"/>
        <end position="173"/>
    </location>
</feature>
<reference evidence="3" key="1">
    <citation type="submission" date="2020-11" db="EMBL/GenBank/DDBJ databases">
        <authorList>
            <person name="Tran Van P."/>
        </authorList>
    </citation>
    <scope>NUCLEOTIDE SEQUENCE</scope>
</reference>
<evidence type="ECO:0000313" key="4">
    <source>
        <dbReference type="Proteomes" id="UP000728032"/>
    </source>
</evidence>
<organism evidence="3">
    <name type="scientific">Oppiella nova</name>
    <dbReference type="NCBI Taxonomy" id="334625"/>
    <lineage>
        <taxon>Eukaryota</taxon>
        <taxon>Metazoa</taxon>
        <taxon>Ecdysozoa</taxon>
        <taxon>Arthropoda</taxon>
        <taxon>Chelicerata</taxon>
        <taxon>Arachnida</taxon>
        <taxon>Acari</taxon>
        <taxon>Acariformes</taxon>
        <taxon>Sarcoptiformes</taxon>
        <taxon>Oribatida</taxon>
        <taxon>Brachypylina</taxon>
        <taxon>Oppioidea</taxon>
        <taxon>Oppiidae</taxon>
        <taxon>Oppiella</taxon>
    </lineage>
</organism>
<name>A0A7R9M169_9ACAR</name>
<dbReference type="PANTHER" id="PTHR16768">
    <property type="entry name" value="DOWN REGULATED IN RENAL CARCINOMA 1/TU3A"/>
    <property type="match status" value="1"/>
</dbReference>
<evidence type="ECO:0000256" key="2">
    <source>
        <dbReference type="SAM" id="MobiDB-lite"/>
    </source>
</evidence>
<evidence type="ECO:0000313" key="3">
    <source>
        <dbReference type="EMBL" id="CAD7651609.1"/>
    </source>
</evidence>
<accession>A0A7R9M169</accession>
<protein>
    <recommendedName>
        <fullName evidence="5">Protein FAM107B</fullName>
    </recommendedName>
</protein>
<feature type="compositionally biased region" description="Basic and acidic residues" evidence="2">
    <location>
        <begin position="69"/>
        <end position="110"/>
    </location>
</feature>
<gene>
    <name evidence="3" type="ORF">ONB1V03_LOCUS8384</name>
</gene>
<keyword evidence="1" id="KW-0175">Coiled coil</keyword>
<feature type="compositionally biased region" description="Low complexity" evidence="2">
    <location>
        <begin position="144"/>
        <end position="173"/>
    </location>
</feature>
<feature type="compositionally biased region" description="Low complexity" evidence="2">
    <location>
        <begin position="113"/>
        <end position="124"/>
    </location>
</feature>
<feature type="region of interest" description="Disordered" evidence="2">
    <location>
        <begin position="1"/>
        <end position="22"/>
    </location>
</feature>
<dbReference type="Pfam" id="PF06625">
    <property type="entry name" value="DUF1151"/>
    <property type="match status" value="1"/>
</dbReference>
<dbReference type="EMBL" id="OC919594">
    <property type="protein sequence ID" value="CAD7651609.1"/>
    <property type="molecule type" value="Genomic_DNA"/>
</dbReference>
<proteinExistence type="predicted"/>
<feature type="compositionally biased region" description="Low complexity" evidence="2">
    <location>
        <begin position="1"/>
        <end position="17"/>
    </location>
</feature>
<feature type="non-terminal residue" evidence="3">
    <location>
        <position position="1"/>
    </location>
</feature>